<dbReference type="GeneID" id="18163085"/>
<dbReference type="KEGG" id="cmt:CCM_01052"/>
<dbReference type="VEuPathDB" id="FungiDB:CCM_01052"/>
<dbReference type="AlphaFoldDB" id="G3J2R2"/>
<protein>
    <submittedName>
        <fullName evidence="2">Cyclin-like F-box</fullName>
    </submittedName>
</protein>
<dbReference type="STRING" id="983644.G3J2R2"/>
<dbReference type="PROSITE" id="PS50181">
    <property type="entry name" value="FBOX"/>
    <property type="match status" value="1"/>
</dbReference>
<gene>
    <name evidence="2" type="ORF">CCM_01052</name>
</gene>
<dbReference type="InParanoid" id="G3J2R2"/>
<dbReference type="HOGENOM" id="CLU_021598_2_0_1"/>
<name>G3J2R2_CORMM</name>
<organism evidence="2 3">
    <name type="scientific">Cordyceps militaris (strain CM01)</name>
    <name type="common">Caterpillar fungus</name>
    <dbReference type="NCBI Taxonomy" id="983644"/>
    <lineage>
        <taxon>Eukaryota</taxon>
        <taxon>Fungi</taxon>
        <taxon>Dikarya</taxon>
        <taxon>Ascomycota</taxon>
        <taxon>Pezizomycotina</taxon>
        <taxon>Sordariomycetes</taxon>
        <taxon>Hypocreomycetidae</taxon>
        <taxon>Hypocreales</taxon>
        <taxon>Cordycipitaceae</taxon>
        <taxon>Cordyceps</taxon>
    </lineage>
</organism>
<evidence type="ECO:0000313" key="3">
    <source>
        <dbReference type="Proteomes" id="UP000001610"/>
    </source>
</evidence>
<feature type="domain" description="F-box" evidence="1">
    <location>
        <begin position="1"/>
        <end position="47"/>
    </location>
</feature>
<keyword evidence="3" id="KW-1185">Reference proteome</keyword>
<dbReference type="InterPro" id="IPR001810">
    <property type="entry name" value="F-box_dom"/>
</dbReference>
<sequence>MADLASLPNELFDSISAHLSNKDIKNLRLAGRETRIFLKFQRVFLSANPRNIEVFRAVAEHEVYRYRVKEIIWDETLLRTKRDDRPQNDERIKLYHENCDIDGMDSKMPGHAIRQEILKSKLSSAESLIYYDKLCQEQAVVLEKNLDVKAFEYGLERLPNLSRVTMTPAAHGLQFLPLYKTPMIRAFSYGFAYPIPKPWHRCGGITRSSQRWQDEEEEGMTRALRGALGSLAAQDHSVTELVGDVIGLTSDGKNGISFDDNSLDYETFGKVVRKPGFRRLDLAFDIGNLADEKAPGNKRLYKAMADMVDLEHLHFVMTPYRLTSYLRCDGYTQLAGILPVKNWPRLRHFGLTRAAVALDDLLGFIRELPSTLESIELSDLVFKPWRNGYRNLLYGLRDSLEWKNKVGAERITVSISLTMSRVRNNGLERRTDGGEVWVDGREVWVDDEANKFLYENGKNPFEEQNDSQWWYPVRGGVERWAFAPEYEQPWVPSAQTA</sequence>
<proteinExistence type="predicted"/>
<evidence type="ECO:0000313" key="2">
    <source>
        <dbReference type="EMBL" id="EGX96396.1"/>
    </source>
</evidence>
<dbReference type="eggNOG" id="ENOG502SJQV">
    <property type="taxonomic scope" value="Eukaryota"/>
</dbReference>
<dbReference type="OrthoDB" id="5422579at2759"/>
<dbReference type="RefSeq" id="XP_006666273.1">
    <property type="nucleotide sequence ID" value="XM_006666210.1"/>
</dbReference>
<accession>G3J2R2</accession>
<dbReference type="Proteomes" id="UP000001610">
    <property type="component" value="Unassembled WGS sequence"/>
</dbReference>
<evidence type="ECO:0000259" key="1">
    <source>
        <dbReference type="PROSITE" id="PS50181"/>
    </source>
</evidence>
<dbReference type="EMBL" id="JH126399">
    <property type="protein sequence ID" value="EGX96396.1"/>
    <property type="molecule type" value="Genomic_DNA"/>
</dbReference>
<reference evidence="2 3" key="1">
    <citation type="journal article" date="2011" name="Genome Biol.">
        <title>Genome sequence of the insect pathogenic fungus Cordyceps militaris, a valued traditional Chinese medicine.</title>
        <authorList>
            <person name="Zheng P."/>
            <person name="Xia Y."/>
            <person name="Xiao G."/>
            <person name="Xiong C."/>
            <person name="Hu X."/>
            <person name="Zhang S."/>
            <person name="Zheng H."/>
            <person name="Huang Y."/>
            <person name="Zhou Y."/>
            <person name="Wang S."/>
            <person name="Zhao G.P."/>
            <person name="Liu X."/>
            <person name="St Leger R.J."/>
            <person name="Wang C."/>
        </authorList>
    </citation>
    <scope>NUCLEOTIDE SEQUENCE [LARGE SCALE GENOMIC DNA]</scope>
    <source>
        <strain evidence="2 3">CM01</strain>
    </source>
</reference>
<dbReference type="OMA" id="CWEAPAL"/>